<evidence type="ECO:0000259" key="7">
    <source>
        <dbReference type="PROSITE" id="PS50893"/>
    </source>
</evidence>
<gene>
    <name evidence="8" type="ORF">BKK80_17050</name>
</gene>
<dbReference type="InterPro" id="IPR003439">
    <property type="entry name" value="ABC_transporter-like_ATP-bd"/>
</dbReference>
<proteinExistence type="inferred from homology"/>
<dbReference type="SMART" id="SM00382">
    <property type="entry name" value="AAA"/>
    <property type="match status" value="1"/>
</dbReference>
<evidence type="ECO:0000256" key="1">
    <source>
        <dbReference type="ARBA" id="ARBA00005417"/>
    </source>
</evidence>
<evidence type="ECO:0000256" key="6">
    <source>
        <dbReference type="ARBA" id="ARBA00022840"/>
    </source>
</evidence>
<feature type="domain" description="ABC transporter" evidence="7">
    <location>
        <begin position="32"/>
        <end position="255"/>
    </location>
</feature>
<keyword evidence="3" id="KW-1003">Cell membrane</keyword>
<keyword evidence="4" id="KW-0472">Membrane</keyword>
<dbReference type="SUPFAM" id="SSF52540">
    <property type="entry name" value="P-loop containing nucleoside triphosphate hydrolases"/>
    <property type="match status" value="1"/>
</dbReference>
<dbReference type="PANTHER" id="PTHR46743">
    <property type="entry name" value="TEICHOIC ACIDS EXPORT ATP-BINDING PROTEIN TAGH"/>
    <property type="match status" value="1"/>
</dbReference>
<reference evidence="8 9" key="1">
    <citation type="submission" date="2016-10" db="EMBL/GenBank/DDBJ databases">
        <title>Complete genome sequences of three Cupriavidus strains isolated from various Malaysian environments.</title>
        <authorList>
            <person name="Abdullah A.A.-A."/>
            <person name="Shafie N.A.H."/>
            <person name="Lau N.S."/>
        </authorList>
    </citation>
    <scope>NUCLEOTIDE SEQUENCE [LARGE SCALE GENOMIC DNA]</scope>
    <source>
        <strain evidence="8 9">USMAA1020</strain>
    </source>
</reference>
<dbReference type="InterPro" id="IPR027417">
    <property type="entry name" value="P-loop_NTPase"/>
</dbReference>
<evidence type="ECO:0000256" key="3">
    <source>
        <dbReference type="ARBA" id="ARBA00022475"/>
    </source>
</evidence>
<dbReference type="CDD" id="cd03220">
    <property type="entry name" value="ABC_KpsT_Wzt"/>
    <property type="match status" value="1"/>
</dbReference>
<dbReference type="EMBL" id="CP017754">
    <property type="protein sequence ID" value="AOZ07340.1"/>
    <property type="molecule type" value="Genomic_DNA"/>
</dbReference>
<keyword evidence="9" id="KW-1185">Reference proteome</keyword>
<dbReference type="InterPro" id="IPR015860">
    <property type="entry name" value="ABC_transpr_TagH-like"/>
</dbReference>
<evidence type="ECO:0000256" key="5">
    <source>
        <dbReference type="ARBA" id="ARBA00022741"/>
    </source>
</evidence>
<comment type="similarity">
    <text evidence="1">Belongs to the ABC transporter superfamily.</text>
</comment>
<keyword evidence="6 8" id="KW-0067">ATP-binding</keyword>
<accession>A0ABM6F6Y5</accession>
<dbReference type="CDD" id="cd10147">
    <property type="entry name" value="Wzt_C-like"/>
    <property type="match status" value="1"/>
</dbReference>
<keyword evidence="2" id="KW-0813">Transport</keyword>
<dbReference type="RefSeq" id="WP_071037969.1">
    <property type="nucleotide sequence ID" value="NZ_CP017754.1"/>
</dbReference>
<keyword evidence="4" id="KW-0997">Cell inner membrane</keyword>
<dbReference type="PANTHER" id="PTHR46743:SF2">
    <property type="entry name" value="TEICHOIC ACIDS EXPORT ATP-BINDING PROTEIN TAGH"/>
    <property type="match status" value="1"/>
</dbReference>
<dbReference type="Pfam" id="PF14524">
    <property type="entry name" value="Wzt_C"/>
    <property type="match status" value="1"/>
</dbReference>
<dbReference type="Gene3D" id="2.70.50.60">
    <property type="entry name" value="abc- transporter (atp binding component) like domain"/>
    <property type="match status" value="1"/>
</dbReference>
<dbReference type="InterPro" id="IPR029439">
    <property type="entry name" value="Wzt_C"/>
</dbReference>
<evidence type="ECO:0000313" key="8">
    <source>
        <dbReference type="EMBL" id="AOZ07340.1"/>
    </source>
</evidence>
<sequence>MSSKSVIRVDKLGKRYEIYAQPKDRLKQMVVPRLKRMVGMHPPEYFREFWALRGVSFDVQQGETVAIIGQNGSGKSTLLQLVCGTLFPTSGEVSVSGRIAALLELGAGFNPEFTGEENVYLSGLLYGIEQDELAKRFDSIVAFAEIGDFINQPVKTYSSGMYVRLAFAIAAHVDADVLVVDEALSVGDVRFTQKCMRFLREFQKTGTLLFVSHDVGAVTSLCSRAIWLDHGELKMDGNAKETVEAYLAEQHALDRGALGVSVKVGAAKQRKPRKKTELDVVDARWEKLRAQGGGTQIEVFEFDPEQADSEFGARGASIVDAVLVDEHGEQLKLVHGGELVELRITAELHAALDGLIFGFYLKDRLGQRLFGDNTFLATLEDALSGEAGKRYRASFLFRMPTLPVGAYSVDAAVASGTQQDHTQQHWVHDALTLRAVDSSMRHGLVGIPMLDIAISEEE</sequence>
<dbReference type="Pfam" id="PF00005">
    <property type="entry name" value="ABC_tran"/>
    <property type="match status" value="1"/>
</dbReference>
<dbReference type="PROSITE" id="PS50893">
    <property type="entry name" value="ABC_TRANSPORTER_2"/>
    <property type="match status" value="1"/>
</dbReference>
<dbReference type="Gene3D" id="3.40.50.300">
    <property type="entry name" value="P-loop containing nucleotide triphosphate hydrolases"/>
    <property type="match status" value="1"/>
</dbReference>
<dbReference type="InterPro" id="IPR050683">
    <property type="entry name" value="Bact_Polysacc_Export_ATP-bd"/>
</dbReference>
<evidence type="ECO:0000313" key="9">
    <source>
        <dbReference type="Proteomes" id="UP000177515"/>
    </source>
</evidence>
<keyword evidence="5" id="KW-0547">Nucleotide-binding</keyword>
<dbReference type="GO" id="GO:0005524">
    <property type="term" value="F:ATP binding"/>
    <property type="evidence" value="ECO:0007669"/>
    <property type="project" value="UniProtKB-KW"/>
</dbReference>
<evidence type="ECO:0000256" key="4">
    <source>
        <dbReference type="ARBA" id="ARBA00022519"/>
    </source>
</evidence>
<evidence type="ECO:0000256" key="2">
    <source>
        <dbReference type="ARBA" id="ARBA00022448"/>
    </source>
</evidence>
<protein>
    <submittedName>
        <fullName evidence="8">ABC transporter ATP-binding protein</fullName>
    </submittedName>
</protein>
<dbReference type="InterPro" id="IPR003593">
    <property type="entry name" value="AAA+_ATPase"/>
</dbReference>
<name>A0ABM6F6Y5_9BURK</name>
<organism evidence="8 9">
    <name type="scientific">Cupriavidus malaysiensis</name>
    <dbReference type="NCBI Taxonomy" id="367825"/>
    <lineage>
        <taxon>Bacteria</taxon>
        <taxon>Pseudomonadati</taxon>
        <taxon>Pseudomonadota</taxon>
        <taxon>Betaproteobacteria</taxon>
        <taxon>Burkholderiales</taxon>
        <taxon>Burkholderiaceae</taxon>
        <taxon>Cupriavidus</taxon>
    </lineage>
</organism>
<dbReference type="Proteomes" id="UP000177515">
    <property type="component" value="Chromosome 1"/>
</dbReference>